<feature type="transmembrane region" description="Helical" evidence="15">
    <location>
        <begin position="168"/>
        <end position="188"/>
    </location>
</feature>
<comment type="caution">
    <text evidence="16">The sequence shown here is derived from an EMBL/GenBank/DDBJ whole genome shotgun (WGS) entry which is preliminary data.</text>
</comment>
<accession>A0ABR3PNL8</accession>
<evidence type="ECO:0000256" key="3">
    <source>
        <dbReference type="ARBA" id="ARBA00019082"/>
    </source>
</evidence>
<dbReference type="PANTHER" id="PTHR31201:SF1">
    <property type="entry name" value="GLYCEROPHOSPHOCHOLINE ACYLTRANSFERASE 1"/>
    <property type="match status" value="1"/>
</dbReference>
<keyword evidence="11" id="KW-1208">Phospholipid metabolism</keyword>
<evidence type="ECO:0000313" key="17">
    <source>
        <dbReference type="Proteomes" id="UP001562354"/>
    </source>
</evidence>
<keyword evidence="17" id="KW-1185">Reference proteome</keyword>
<evidence type="ECO:0000256" key="5">
    <source>
        <dbReference type="ARBA" id="ARBA00022679"/>
    </source>
</evidence>
<evidence type="ECO:0000256" key="6">
    <source>
        <dbReference type="ARBA" id="ARBA00022692"/>
    </source>
</evidence>
<dbReference type="RefSeq" id="XP_069203994.1">
    <property type="nucleotide sequence ID" value="XM_069340526.1"/>
</dbReference>
<evidence type="ECO:0000256" key="7">
    <source>
        <dbReference type="ARBA" id="ARBA00022989"/>
    </source>
</evidence>
<dbReference type="GeneID" id="95975050"/>
<evidence type="ECO:0000256" key="9">
    <source>
        <dbReference type="ARBA" id="ARBA00023136"/>
    </source>
</evidence>
<dbReference type="InterPro" id="IPR021261">
    <property type="entry name" value="GPCAT"/>
</dbReference>
<name>A0ABR3PNL8_9PEZI</name>
<evidence type="ECO:0000256" key="15">
    <source>
        <dbReference type="SAM" id="Phobius"/>
    </source>
</evidence>
<evidence type="ECO:0000256" key="13">
    <source>
        <dbReference type="SAM" id="Coils"/>
    </source>
</evidence>
<keyword evidence="8" id="KW-0443">Lipid metabolism</keyword>
<feature type="compositionally biased region" description="Polar residues" evidence="14">
    <location>
        <begin position="34"/>
        <end position="48"/>
    </location>
</feature>
<feature type="transmembrane region" description="Helical" evidence="15">
    <location>
        <begin position="219"/>
        <end position="241"/>
    </location>
</feature>
<dbReference type="PANTHER" id="PTHR31201">
    <property type="entry name" value="OS01G0585100 PROTEIN"/>
    <property type="match status" value="1"/>
</dbReference>
<keyword evidence="7 15" id="KW-1133">Transmembrane helix</keyword>
<feature type="region of interest" description="Disordered" evidence="14">
    <location>
        <begin position="1"/>
        <end position="57"/>
    </location>
</feature>
<keyword evidence="6 15" id="KW-0812">Transmembrane</keyword>
<evidence type="ECO:0000313" key="16">
    <source>
        <dbReference type="EMBL" id="KAL1311145.1"/>
    </source>
</evidence>
<evidence type="ECO:0000256" key="8">
    <source>
        <dbReference type="ARBA" id="ARBA00023098"/>
    </source>
</evidence>
<keyword evidence="10" id="KW-0594">Phospholipid biosynthesis</keyword>
<dbReference type="EMBL" id="JBFMKM010000003">
    <property type="protein sequence ID" value="KAL1311145.1"/>
    <property type="molecule type" value="Genomic_DNA"/>
</dbReference>
<reference evidence="16 17" key="1">
    <citation type="submission" date="2024-07" db="EMBL/GenBank/DDBJ databases">
        <title>Draft sequence of the Neodothiora populina.</title>
        <authorList>
            <person name="Drown D.D."/>
            <person name="Schuette U.S."/>
            <person name="Buechlein A.B."/>
            <person name="Rusch D.R."/>
            <person name="Winton L.W."/>
            <person name="Adams G.A."/>
        </authorList>
    </citation>
    <scope>NUCLEOTIDE SEQUENCE [LARGE SCALE GENOMIC DNA]</scope>
    <source>
        <strain evidence="16 17">CPC 39397</strain>
    </source>
</reference>
<keyword evidence="4" id="KW-0444">Lipid biosynthesis</keyword>
<feature type="region of interest" description="Disordered" evidence="14">
    <location>
        <begin position="457"/>
        <end position="532"/>
    </location>
</feature>
<feature type="coiled-coil region" evidence="13">
    <location>
        <begin position="121"/>
        <end position="148"/>
    </location>
</feature>
<evidence type="ECO:0000256" key="1">
    <source>
        <dbReference type="ARBA" id="ARBA00004141"/>
    </source>
</evidence>
<organism evidence="16 17">
    <name type="scientific">Neodothiora populina</name>
    <dbReference type="NCBI Taxonomy" id="2781224"/>
    <lineage>
        <taxon>Eukaryota</taxon>
        <taxon>Fungi</taxon>
        <taxon>Dikarya</taxon>
        <taxon>Ascomycota</taxon>
        <taxon>Pezizomycotina</taxon>
        <taxon>Dothideomycetes</taxon>
        <taxon>Dothideomycetidae</taxon>
        <taxon>Dothideales</taxon>
        <taxon>Dothioraceae</taxon>
        <taxon>Neodothiora</taxon>
    </lineage>
</organism>
<evidence type="ECO:0000256" key="14">
    <source>
        <dbReference type="SAM" id="MobiDB-lite"/>
    </source>
</evidence>
<evidence type="ECO:0000256" key="2">
    <source>
        <dbReference type="ARBA" id="ARBA00006675"/>
    </source>
</evidence>
<comment type="subcellular location">
    <subcellularLocation>
        <location evidence="1">Membrane</location>
        <topology evidence="1">Multi-pass membrane protein</topology>
    </subcellularLocation>
</comment>
<feature type="transmembrane region" description="Helical" evidence="15">
    <location>
        <begin position="324"/>
        <end position="347"/>
    </location>
</feature>
<dbReference type="Proteomes" id="UP001562354">
    <property type="component" value="Unassembled WGS sequence"/>
</dbReference>
<evidence type="ECO:0000256" key="11">
    <source>
        <dbReference type="ARBA" id="ARBA00023264"/>
    </source>
</evidence>
<feature type="compositionally biased region" description="Polar residues" evidence="14">
    <location>
        <begin position="512"/>
        <end position="532"/>
    </location>
</feature>
<keyword evidence="13" id="KW-0175">Coiled coil</keyword>
<gene>
    <name evidence="16" type="ORF">AAFC00_001347</name>
</gene>
<keyword evidence="9 15" id="KW-0472">Membrane</keyword>
<keyword evidence="12" id="KW-0012">Acyltransferase</keyword>
<comment type="similarity">
    <text evidence="2">Belongs to the GPC1 family.</text>
</comment>
<protein>
    <recommendedName>
        <fullName evidence="3">Glycerophosphocholine acyltransferase 1</fullName>
    </recommendedName>
</protein>
<feature type="transmembrane region" description="Helical" evidence="15">
    <location>
        <begin position="419"/>
        <end position="437"/>
    </location>
</feature>
<feature type="transmembrane region" description="Helical" evidence="15">
    <location>
        <begin position="391"/>
        <end position="413"/>
    </location>
</feature>
<dbReference type="Pfam" id="PF10998">
    <property type="entry name" value="DUF2838"/>
    <property type="match status" value="1"/>
</dbReference>
<evidence type="ECO:0000256" key="4">
    <source>
        <dbReference type="ARBA" id="ARBA00022516"/>
    </source>
</evidence>
<sequence>MSASETTPRVDIPKSKSEGSLNLVAESDTPPPSNTDYLNAEDASSSSPPTTPGDALLSRTVSHNSMSEADDESFPPLDRLTMLDILENLALPQRLERLQHAFSLQTEKVRKHQQQLKSSGISAKEKVVEEWRRRLPTAEEQLDKYKRRMRGNVDRINKRWKDAKTVTATEKMSFIAGVLNIFLSGYFIGAYPQYFHYWYTVQLCYFMPIRWYKYHKIGYHYFLADLCYFVNLLMVLTVWFFPGSKRLFISTFCLALGNNAIAIAMWRNSLVFHSMDKVASLFIHIMPCATLHCIVHLISPELQKQKFPAIYSIKYSPPGSPEHYSLGSMIVWSTVPYAVWQLGYHFLITVRRREKIAAGRPTSFTWLRKSYSKTVLGRAVLSLPNALQEPAFMVIQYLYALLTMLPCPIWFWYRWASASFLMAVFTWATYNGATFYIDVFGKRMEKELDALRKEVSKWQNTPEAGRPTTLESSSVSSTDKQDSTTGGAHADHARNQSVDKIPLLDQSEDKTATTSSSATENVSQDTNTARQR</sequence>
<feature type="transmembrane region" description="Helical" evidence="15">
    <location>
        <begin position="247"/>
        <end position="266"/>
    </location>
</feature>
<keyword evidence="5" id="KW-0808">Transferase</keyword>
<evidence type="ECO:0000256" key="10">
    <source>
        <dbReference type="ARBA" id="ARBA00023209"/>
    </source>
</evidence>
<proteinExistence type="inferred from homology"/>
<evidence type="ECO:0000256" key="12">
    <source>
        <dbReference type="ARBA" id="ARBA00023315"/>
    </source>
</evidence>